<dbReference type="GO" id="GO:0005975">
    <property type="term" value="P:carbohydrate metabolic process"/>
    <property type="evidence" value="ECO:0007669"/>
    <property type="project" value="InterPro"/>
</dbReference>
<feature type="transmembrane region" description="Helical" evidence="3">
    <location>
        <begin position="771"/>
        <end position="793"/>
    </location>
</feature>
<proteinExistence type="predicted"/>
<feature type="domain" description="Glycosyl hydrolase 94 catalytic" evidence="6">
    <location>
        <begin position="2013"/>
        <end position="2437"/>
    </location>
</feature>
<evidence type="ECO:0000256" key="3">
    <source>
        <dbReference type="SAM" id="Phobius"/>
    </source>
</evidence>
<dbReference type="Pfam" id="PF10091">
    <property type="entry name" value="Glycoamylase"/>
    <property type="match status" value="1"/>
</dbReference>
<dbReference type="Gene3D" id="2.60.420.10">
    <property type="entry name" value="Maltose phosphorylase, domain 3"/>
    <property type="match status" value="1"/>
</dbReference>
<feature type="transmembrane region" description="Helical" evidence="3">
    <location>
        <begin position="805"/>
        <end position="822"/>
    </location>
</feature>
<evidence type="ECO:0000313" key="8">
    <source>
        <dbReference type="Proteomes" id="UP000607645"/>
    </source>
</evidence>
<keyword evidence="2" id="KW-0808">Transferase</keyword>
<keyword evidence="3" id="KW-0472">Membrane</keyword>
<keyword evidence="3" id="KW-0812">Transmembrane</keyword>
<dbReference type="InterPro" id="IPR008928">
    <property type="entry name" value="6-hairpin_glycosidase_sf"/>
</dbReference>
<dbReference type="InterPro" id="IPR052047">
    <property type="entry name" value="GH94_Enzymes"/>
</dbReference>
<keyword evidence="3" id="KW-1133">Transmembrane helix</keyword>
<dbReference type="Proteomes" id="UP000607645">
    <property type="component" value="Unassembled WGS sequence"/>
</dbReference>
<organism evidence="7 8">
    <name type="scientific">Lawsonibacter faecis</name>
    <dbReference type="NCBI Taxonomy" id="2763052"/>
    <lineage>
        <taxon>Bacteria</taxon>
        <taxon>Bacillati</taxon>
        <taxon>Bacillota</taxon>
        <taxon>Clostridia</taxon>
        <taxon>Eubacteriales</taxon>
        <taxon>Oscillospiraceae</taxon>
        <taxon>Lawsonibacter</taxon>
    </lineage>
</organism>
<dbReference type="InterPro" id="IPR037018">
    <property type="entry name" value="GH65_N"/>
</dbReference>
<dbReference type="InterPro" id="IPR012341">
    <property type="entry name" value="6hp_glycosidase-like_sf"/>
</dbReference>
<evidence type="ECO:0000259" key="5">
    <source>
        <dbReference type="Pfam" id="PF10091"/>
    </source>
</evidence>
<dbReference type="Gene3D" id="2.70.98.40">
    <property type="entry name" value="Glycoside hydrolase, family 65, N-terminal domain"/>
    <property type="match status" value="2"/>
</dbReference>
<dbReference type="Pfam" id="PF17167">
    <property type="entry name" value="Glyco_hydro_94"/>
    <property type="match status" value="1"/>
</dbReference>
<dbReference type="InterPro" id="IPR033432">
    <property type="entry name" value="GH94_catalytic"/>
</dbReference>
<name>A0A8J6JIK1_9FIRM</name>
<keyword evidence="8" id="KW-1185">Reference proteome</keyword>
<feature type="domain" description="Glycoamylase-like" evidence="5">
    <location>
        <begin position="1066"/>
        <end position="1274"/>
    </location>
</feature>
<evidence type="ECO:0008006" key="9">
    <source>
        <dbReference type="Google" id="ProtNLM"/>
    </source>
</evidence>
<dbReference type="InterPro" id="IPR011013">
    <property type="entry name" value="Gal_mutarotase_sf_dom"/>
</dbReference>
<evidence type="ECO:0000313" key="7">
    <source>
        <dbReference type="EMBL" id="MBC5735879.1"/>
    </source>
</evidence>
<reference evidence="7" key="1">
    <citation type="submission" date="2020-08" db="EMBL/GenBank/DDBJ databases">
        <title>Genome public.</title>
        <authorList>
            <person name="Liu C."/>
            <person name="Sun Q."/>
        </authorList>
    </citation>
    <scope>NUCLEOTIDE SEQUENCE</scope>
    <source>
        <strain evidence="7">NSJ-52</strain>
    </source>
</reference>
<gene>
    <name evidence="7" type="ORF">H8S62_02480</name>
</gene>
<feature type="transmembrane region" description="Helical" evidence="3">
    <location>
        <begin position="313"/>
        <end position="338"/>
    </location>
</feature>
<dbReference type="GO" id="GO:0030246">
    <property type="term" value="F:carbohydrate binding"/>
    <property type="evidence" value="ECO:0007669"/>
    <property type="project" value="InterPro"/>
</dbReference>
<dbReference type="SMART" id="SM01068">
    <property type="entry name" value="CBM_X"/>
    <property type="match status" value="1"/>
</dbReference>
<dbReference type="Gene3D" id="1.50.10.10">
    <property type="match status" value="1"/>
</dbReference>
<evidence type="ECO:0000256" key="1">
    <source>
        <dbReference type="ARBA" id="ARBA00022676"/>
    </source>
</evidence>
<evidence type="ECO:0000259" key="4">
    <source>
        <dbReference type="Pfam" id="PF06165"/>
    </source>
</evidence>
<feature type="domain" description="Glycosyl hydrolase 94 supersandwich" evidence="4">
    <location>
        <begin position="1326"/>
        <end position="1580"/>
    </location>
</feature>
<feature type="domain" description="Glycosyl hydrolase 94 supersandwich" evidence="4">
    <location>
        <begin position="1785"/>
        <end position="1958"/>
    </location>
</feature>
<dbReference type="SUPFAM" id="SSF74650">
    <property type="entry name" value="Galactose mutarotase-like"/>
    <property type="match status" value="2"/>
</dbReference>
<evidence type="ECO:0000256" key="2">
    <source>
        <dbReference type="ARBA" id="ARBA00022679"/>
    </source>
</evidence>
<feature type="transmembrane region" description="Helical" evidence="3">
    <location>
        <begin position="843"/>
        <end position="868"/>
    </location>
</feature>
<dbReference type="SUPFAM" id="SSF48208">
    <property type="entry name" value="Six-hairpin glycosidases"/>
    <property type="match status" value="1"/>
</dbReference>
<feature type="transmembrane region" description="Helical" evidence="3">
    <location>
        <begin position="739"/>
        <end position="759"/>
    </location>
</feature>
<evidence type="ECO:0000259" key="6">
    <source>
        <dbReference type="Pfam" id="PF17167"/>
    </source>
</evidence>
<dbReference type="InterPro" id="IPR019282">
    <property type="entry name" value="Glycoamylase-like_cons_dom"/>
</dbReference>
<protein>
    <recommendedName>
        <fullName evidence="9">Carbohydrate binding domain-containing protein</fullName>
    </recommendedName>
</protein>
<keyword evidence="1" id="KW-0328">Glycosyltransferase</keyword>
<comment type="caution">
    <text evidence="7">The sequence shown here is derived from an EMBL/GenBank/DDBJ whole genome shotgun (WGS) entry which is preliminary data.</text>
</comment>
<dbReference type="PANTHER" id="PTHR37469:SF2">
    <property type="entry name" value="CELLOBIONIC ACID PHOSPHORYLASE"/>
    <property type="match status" value="1"/>
</dbReference>
<dbReference type="Pfam" id="PF06165">
    <property type="entry name" value="GH94_b-supersand"/>
    <property type="match status" value="2"/>
</dbReference>
<accession>A0A8J6JIK1</accession>
<sequence length="2507" mass="277812">MRERRREIPMDDKHLAQLAENTARTLRPEGTASGRQVSRAVSRALERVRECQDRAAAWAEDRQHLPREVEWLLDNWYLAQREGREAERCFRRAGRLRAVRREGKQIMVLDLARALAWAGEVTGERIDLFLDRAQEVRPLTELELSLFIPALKGALVERLESACRELAVLFERREVFAGEEEALQAKAAGRPLSAAQEGALREAGAEHERLAKRMECVMTALRTLSIVNLGKLLEEQSRVEQLLRRDPSGDYPLMDEETRGRYRQEVCRLARRMNLGEAETARLAVDLAEKGTGEERHVGWFLFRKPLGREKNCAAGAFYVGAVVIPTLFIVLLVGFLLDSLAVALLLLLPVSDIVKNCVDFLVVRLFRPRSVHRMALEGGVPEEGRTLCVIASLLTNGESGRELAGLLERYRLANRDAGEHLLLGVLADLPDSDLPMGTAARGYVKAAQAAVDGLNEKYGGGFYLFFRTPVFQSGDERYMGWERKRGALLELSRMLRGRRSGLEVRAGSRKALQNIKYVITLDSDTSLNVGAARELVGAMLHPLNRPRLDLRRKIVTSGYGILQPRVGVELGAANKSQFSRIFAGQGGVDPYGSTASDVYHDLFDQGTFTGKGIFDVDAFLTCLDGRFPQNRVLSHDLLEGSYLHAGLIGDVELTDSYPYKVTSYFARLHRWVRGDWQLLPWLGGHVRDQDGARVPNPIPPMAKWKIFDNLRRSLSPVCTLLALLLGMCLPGYAFGVAAAAAVLAAASNLLLSGADLAFRRGRGLRARYHSTIIAGFGGVILQTLVQLLFLPVHAWTCASAAATALWRSFVSHRGMLAWVTAADAERRAGDGVWANYRKQWSAVAVGLVAIGFSLFPAGAAMGLVWAASPIFAWAMSRPIDEKRVVPPNHRAFLLHEGALIWQYFADFLRPEDHWLPPDNWQEQPAVGLARRTSPTNIGMALLCVLAAADLDFLTREAAVELLGHMLDTLEALPKWRGHLYNWYDTSTAQPLPPRYISTVDGGNLCGCLIAAREGLYEWGEGELARRAEALSDAMDFSLLYDADRKLFYIGYDAEKQAYTQGWYDLMASEARQTSYLAVARGEVEKKHWRRLGRMLVKDNNYFGMASWTGTMFEYFMPNLLLPCEPNSMMYESLAFCLYAQRRRTARRGIPWGISESCFYAFDPGMSYQYKAHGVQKLGLKRGLDSETVISPYSSFLALLLAPGRGANNLRRLRDMGLEGKYGLYEAADFTPARLTGDEGWEPVRCYMAHHLGMSLVAVDNALNDGVMQERFMRDCSMSAYRELLQEKVPVGAAVMRAPEREVPDKPKRARGTAFQRGGAGFDRLQPACHLVSNGSYTVFCTDAGATASSMGETALTLAEFRKRDRPAGVSFFLRDNEGTLRPLTGAPCYGGAGGEHTWRFTGGGAEWTIKCSDFTAKTCLRVRPRENGELREAELAWTGREEFAGEIVCYLEPVLARQRDYDAHPAFSKLSIQSERVEDGVLFTRRAGKRGERLSALAVVWDGAEAGFDTDRASAIGRGGLRGLENALRAPAQETVGAVLDPCLLARFPVRLAPGEKAQLRLALGVAEQGEDAAFTARRLLKTPKLETGSYLDGLLQAYHMTGENTLQVFRLMERLAFPAPRENGAGAVPSQERLWPFGVSGDDPIAVCRAEAGGETEPLLALVRSHKLLSRCGFRFDLVFLLEDGGDYRRPTRNALLDGLKALGVERQIGARGGIHLADCPTDEAAQPILAAAAVRLTPGETLEAVQAAQAADAVRQIGFRLEPGLPEARFGEDGTFVFTAGRRLPPVGWSQMLSNPFFGWMTDETGCGHLWRGNARENQLTPWYNDPLMVGGPERLFAERDGVYCSLFADGDDLDCKVRYGMGYACWEKRWGGLGMRTTAFVPADIPARVLLVELDGGPEGAEICYRTQPLLAAEKSAARYVETVCNGNCLVIQNPWNRSFWPQSMLVAASAELKTWHSEGDGVLEARWNAAGRFVLVVGCAATKREENDILALTKWAEAEGQREKTLRWWDERVNALTVDTACPALDRYLNGWALYQTVACRLLGRTSRYQSGGAYGFRDQLQDVCAVLNTAPELAREQLLSACAHQFREGDVQHWWHETAGKGADRGVRTRISDDLLWLPYALCEYLDKTGDRKILEEQVPYLAAPPLGEREQERYEQPNISQEMDSVYGHAVRAVENALSRGTGGHALALMGAGDWNDGMNRVGVLGRGESVWLTWFTAHVLERFAPLAAAQDGAERAAKYRAAAGAYTAAANAAWDGDWFLRGYYDDGSTLGSSGDEECRIDSIAQSWAAMAEKGDREKARKAVRAALDRLLDREHSIVKLFAPAFDSGAKDPGYIRGYVPGVRENGGQYTHAAVWLALACLRLDMPEEGWRVLENLLPSARDASIYQAEPYVLAADVYANPAHMGRGGWSWYTGAAGWYYRVAVEELLGLRLREGRLFIEPRLPADWPGYSARWRTGRAVFHITVRRTGQKETRLDGRAVQTGIELGCCEGEHQVEASF</sequence>
<dbReference type="EMBL" id="JACOPQ010000002">
    <property type="protein sequence ID" value="MBC5735879.1"/>
    <property type="molecule type" value="Genomic_DNA"/>
</dbReference>
<dbReference type="PANTHER" id="PTHR37469">
    <property type="entry name" value="CELLOBIONIC ACID PHOSPHORYLASE-RELATED"/>
    <property type="match status" value="1"/>
</dbReference>
<dbReference type="Gene3D" id="1.50.10.140">
    <property type="match status" value="1"/>
</dbReference>
<dbReference type="InterPro" id="IPR010383">
    <property type="entry name" value="Glyco_hydrolase_94_b-supersand"/>
</dbReference>
<dbReference type="GO" id="GO:0016757">
    <property type="term" value="F:glycosyltransferase activity"/>
    <property type="evidence" value="ECO:0007669"/>
    <property type="project" value="UniProtKB-KW"/>
</dbReference>
<dbReference type="RefSeq" id="WP_186918370.1">
    <property type="nucleotide sequence ID" value="NZ_JACOPQ010000002.1"/>
</dbReference>